<keyword evidence="1" id="KW-0732">Signal</keyword>
<gene>
    <name evidence="3" type="ORF">GCM10023226_10130</name>
</gene>
<keyword evidence="4" id="KW-1185">Reference proteome</keyword>
<dbReference type="InterPro" id="IPR013320">
    <property type="entry name" value="ConA-like_dom_sf"/>
</dbReference>
<proteinExistence type="predicted"/>
<dbReference type="PANTHER" id="PTHR10963">
    <property type="entry name" value="GLYCOSYL HYDROLASE-RELATED"/>
    <property type="match status" value="1"/>
</dbReference>
<evidence type="ECO:0000313" key="4">
    <source>
        <dbReference type="Proteomes" id="UP001500621"/>
    </source>
</evidence>
<dbReference type="SUPFAM" id="SSF49899">
    <property type="entry name" value="Concanavalin A-like lectins/glucanases"/>
    <property type="match status" value="1"/>
</dbReference>
<evidence type="ECO:0000259" key="2">
    <source>
        <dbReference type="PROSITE" id="PS51762"/>
    </source>
</evidence>
<organism evidence="3 4">
    <name type="scientific">Nocardioides nanhaiensis</name>
    <dbReference type="NCBI Taxonomy" id="1476871"/>
    <lineage>
        <taxon>Bacteria</taxon>
        <taxon>Bacillati</taxon>
        <taxon>Actinomycetota</taxon>
        <taxon>Actinomycetes</taxon>
        <taxon>Propionibacteriales</taxon>
        <taxon>Nocardioidaceae</taxon>
        <taxon>Nocardioides</taxon>
    </lineage>
</organism>
<evidence type="ECO:0000256" key="1">
    <source>
        <dbReference type="SAM" id="SignalP"/>
    </source>
</evidence>
<dbReference type="RefSeq" id="WP_345263276.1">
    <property type="nucleotide sequence ID" value="NZ_BAABIM010000001.1"/>
</dbReference>
<sequence>MSTAVRPRQQRRVAQRWAALVAACGVALSLLSSFAVATAPPGGSAARSSLLQLAAPVAGPTTVTLRGRASTRAVVLQRRTDRGWQRVRRVPVRQGRFAVRMPRTDSAQRVRVQADGQRSAVRVVPPRATTAPAQVRAPQDACGARPRKADGTYWSCTFVDDFDGTELDPTKWVKQTIFSSGTDSTYACYHEDNVAVAGGSLHLTLRYEEEPKPCIGSDRSTRYTAGSVMTYGLFSQQHGRFEARIRNTATHAPGLQEAFWLWPDEFVKDPKLMWPAAGEIDISETYSAWSWLSIPSLHYGAGGAGEDGVTTAWDCAAPRGAWNIYALEWSAEKLEVFVNGRSCLVNTDGADIAFQHPYIVALTQLLGTTGNEPSADTPLPATMSVDHVRVWR</sequence>
<dbReference type="Pfam" id="PF00722">
    <property type="entry name" value="Glyco_hydro_16"/>
    <property type="match status" value="1"/>
</dbReference>
<protein>
    <recommendedName>
        <fullName evidence="2">GH16 domain-containing protein</fullName>
    </recommendedName>
</protein>
<dbReference type="CDD" id="cd08023">
    <property type="entry name" value="GH16_laminarinase_like"/>
    <property type="match status" value="1"/>
</dbReference>
<feature type="domain" description="GH16" evidence="2">
    <location>
        <begin position="152"/>
        <end position="392"/>
    </location>
</feature>
<feature type="signal peptide" evidence="1">
    <location>
        <begin position="1"/>
        <end position="37"/>
    </location>
</feature>
<dbReference type="InterPro" id="IPR050546">
    <property type="entry name" value="Glycosyl_Hydrlase_16"/>
</dbReference>
<dbReference type="EMBL" id="BAABIM010000001">
    <property type="protein sequence ID" value="GAA4674920.1"/>
    <property type="molecule type" value="Genomic_DNA"/>
</dbReference>
<evidence type="ECO:0000313" key="3">
    <source>
        <dbReference type="EMBL" id="GAA4674920.1"/>
    </source>
</evidence>
<accession>A0ABP8VXQ4</accession>
<dbReference type="PROSITE" id="PS51762">
    <property type="entry name" value="GH16_2"/>
    <property type="match status" value="1"/>
</dbReference>
<comment type="caution">
    <text evidence="3">The sequence shown here is derived from an EMBL/GenBank/DDBJ whole genome shotgun (WGS) entry which is preliminary data.</text>
</comment>
<feature type="chain" id="PRO_5045707630" description="GH16 domain-containing protein" evidence="1">
    <location>
        <begin position="38"/>
        <end position="392"/>
    </location>
</feature>
<dbReference type="Gene3D" id="2.60.120.200">
    <property type="match status" value="1"/>
</dbReference>
<name>A0ABP8VXQ4_9ACTN</name>
<dbReference type="Proteomes" id="UP001500621">
    <property type="component" value="Unassembled WGS sequence"/>
</dbReference>
<dbReference type="PANTHER" id="PTHR10963:SF60">
    <property type="entry name" value="GRAM-NEGATIVE BACTERIA-BINDING PROTEIN 1-RELATED"/>
    <property type="match status" value="1"/>
</dbReference>
<dbReference type="InterPro" id="IPR000757">
    <property type="entry name" value="Beta-glucanase-like"/>
</dbReference>
<reference evidence="4" key="1">
    <citation type="journal article" date="2019" name="Int. J. Syst. Evol. Microbiol.">
        <title>The Global Catalogue of Microorganisms (GCM) 10K type strain sequencing project: providing services to taxonomists for standard genome sequencing and annotation.</title>
        <authorList>
            <consortium name="The Broad Institute Genomics Platform"/>
            <consortium name="The Broad Institute Genome Sequencing Center for Infectious Disease"/>
            <person name="Wu L."/>
            <person name="Ma J."/>
        </authorList>
    </citation>
    <scope>NUCLEOTIDE SEQUENCE [LARGE SCALE GENOMIC DNA]</scope>
    <source>
        <strain evidence="4">JCM 18127</strain>
    </source>
</reference>